<comment type="similarity">
    <text evidence="5">Belongs to the dus family.</text>
</comment>
<dbReference type="KEGG" id="dmm:dnm_074890"/>
<comment type="function">
    <text evidence="5">Catalyzes the synthesis of 5,6-dihydrouridine (D), a modified base found in the D-loop of most tRNAs, via the reduction of the C5-C6 double bond in target uridines.</text>
</comment>
<organism evidence="9 10">
    <name type="scientific">Desulfonema magnum</name>
    <dbReference type="NCBI Taxonomy" id="45655"/>
    <lineage>
        <taxon>Bacteria</taxon>
        <taxon>Pseudomonadati</taxon>
        <taxon>Thermodesulfobacteriota</taxon>
        <taxon>Desulfobacteria</taxon>
        <taxon>Desulfobacterales</taxon>
        <taxon>Desulfococcaceae</taxon>
        <taxon>Desulfonema</taxon>
    </lineage>
</organism>
<feature type="binding site" evidence="7">
    <location>
        <position position="135"/>
    </location>
    <ligand>
        <name>FMN</name>
        <dbReference type="ChEBI" id="CHEBI:58210"/>
    </ligand>
</feature>
<evidence type="ECO:0000256" key="1">
    <source>
        <dbReference type="ARBA" id="ARBA00022630"/>
    </source>
</evidence>
<keyword evidence="2 5" id="KW-0288">FMN</keyword>
<evidence type="ECO:0000313" key="9">
    <source>
        <dbReference type="EMBL" id="QTA91422.1"/>
    </source>
</evidence>
<dbReference type="PANTHER" id="PTHR45846">
    <property type="entry name" value="TRNA-DIHYDROURIDINE(47) SYNTHASE [NAD(P)(+)]-LIKE"/>
    <property type="match status" value="1"/>
</dbReference>
<keyword evidence="4 5" id="KW-0560">Oxidoreductase</keyword>
<dbReference type="CDD" id="cd02801">
    <property type="entry name" value="DUS_like_FMN"/>
    <property type="match status" value="1"/>
</dbReference>
<evidence type="ECO:0000256" key="5">
    <source>
        <dbReference type="PIRNR" id="PIRNR006621"/>
    </source>
</evidence>
<dbReference type="Proteomes" id="UP000663722">
    <property type="component" value="Chromosome"/>
</dbReference>
<feature type="binding site" evidence="7">
    <location>
        <position position="66"/>
    </location>
    <ligand>
        <name>FMN</name>
        <dbReference type="ChEBI" id="CHEBI:58210"/>
    </ligand>
</feature>
<dbReference type="GO" id="GO:0050660">
    <property type="term" value="F:flavin adenine dinucleotide binding"/>
    <property type="evidence" value="ECO:0007669"/>
    <property type="project" value="InterPro"/>
</dbReference>
<evidence type="ECO:0000313" key="10">
    <source>
        <dbReference type="Proteomes" id="UP000663722"/>
    </source>
</evidence>
<keyword evidence="7" id="KW-0547">Nucleotide-binding</keyword>
<feature type="active site" description="Proton donor" evidence="6">
    <location>
        <position position="96"/>
    </location>
</feature>
<evidence type="ECO:0000256" key="7">
    <source>
        <dbReference type="PIRSR" id="PIRSR006621-2"/>
    </source>
</evidence>
<dbReference type="Pfam" id="PF01207">
    <property type="entry name" value="Dus"/>
    <property type="match status" value="1"/>
</dbReference>
<keyword evidence="3 5" id="KW-0819">tRNA processing</keyword>
<comment type="cofactor">
    <cofactor evidence="5 7">
        <name>FMN</name>
        <dbReference type="ChEBI" id="CHEBI:58210"/>
    </cofactor>
</comment>
<evidence type="ECO:0000256" key="6">
    <source>
        <dbReference type="PIRSR" id="PIRSR006621-1"/>
    </source>
</evidence>
<dbReference type="RefSeq" id="WP_207679210.1">
    <property type="nucleotide sequence ID" value="NZ_CP061800.1"/>
</dbReference>
<dbReference type="InterPro" id="IPR035587">
    <property type="entry name" value="DUS-like_FMN-bd"/>
</dbReference>
<name>A0A975GS06_9BACT</name>
<dbReference type="GO" id="GO:0017150">
    <property type="term" value="F:tRNA dihydrouridine synthase activity"/>
    <property type="evidence" value="ECO:0007669"/>
    <property type="project" value="InterPro"/>
</dbReference>
<dbReference type="PIRSF" id="PIRSF006621">
    <property type="entry name" value="Dus"/>
    <property type="match status" value="1"/>
</dbReference>
<proteinExistence type="inferred from homology"/>
<dbReference type="GO" id="GO:0003723">
    <property type="term" value="F:RNA binding"/>
    <property type="evidence" value="ECO:0007669"/>
    <property type="project" value="TreeGrafter"/>
</dbReference>
<dbReference type="InterPro" id="IPR001269">
    <property type="entry name" value="DUS_fam"/>
</dbReference>
<protein>
    <recommendedName>
        <fullName evidence="5">tRNA-dihydrouridine synthase</fullName>
        <ecNumber evidence="5">1.3.1.-</ecNumber>
    </recommendedName>
</protein>
<feature type="binding site" evidence="7">
    <location>
        <position position="164"/>
    </location>
    <ligand>
        <name>FMN</name>
        <dbReference type="ChEBI" id="CHEBI:58210"/>
    </ligand>
</feature>
<feature type="binding site" evidence="7">
    <location>
        <begin position="220"/>
        <end position="221"/>
    </location>
    <ligand>
        <name>FMN</name>
        <dbReference type="ChEBI" id="CHEBI:58210"/>
    </ligand>
</feature>
<dbReference type="EC" id="1.3.1.-" evidence="5"/>
<evidence type="ECO:0000256" key="3">
    <source>
        <dbReference type="ARBA" id="ARBA00022694"/>
    </source>
</evidence>
<dbReference type="InterPro" id="IPR013785">
    <property type="entry name" value="Aldolase_TIM"/>
</dbReference>
<keyword evidence="10" id="KW-1185">Reference proteome</keyword>
<dbReference type="PANTHER" id="PTHR45846:SF1">
    <property type="entry name" value="TRNA-DIHYDROURIDINE(47) SYNTHASE [NAD(P)(+)]-LIKE"/>
    <property type="match status" value="1"/>
</dbReference>
<dbReference type="Gene3D" id="3.20.20.70">
    <property type="entry name" value="Aldolase class I"/>
    <property type="match status" value="1"/>
</dbReference>
<evidence type="ECO:0000256" key="2">
    <source>
        <dbReference type="ARBA" id="ARBA00022643"/>
    </source>
</evidence>
<evidence type="ECO:0000259" key="8">
    <source>
        <dbReference type="Pfam" id="PF01207"/>
    </source>
</evidence>
<keyword evidence="1 5" id="KW-0285">Flavoprotein</keyword>
<gene>
    <name evidence="9" type="ORF">dnm_074890</name>
</gene>
<dbReference type="EMBL" id="CP061800">
    <property type="protein sequence ID" value="QTA91422.1"/>
    <property type="molecule type" value="Genomic_DNA"/>
</dbReference>
<feature type="domain" description="DUS-like FMN-binding" evidence="8">
    <location>
        <begin position="7"/>
        <end position="307"/>
    </location>
</feature>
<sequence>MIPKLYLAPIRGITDVFYRNAFSKYFDGFDIAVSPFITTQHGKCIRPSQTRELLPENNSGMPVIPQILSNDPDAFIILAKYLYDMGYETINWNLGCPFPMVANKQRGSGMLPFPDKIDAFLEKTLLAIPNTLSVKTRLGRNDVNEIFQLMPIFNRYPLTEIIIHPRTGRQMYEGATDLKTFETCLGLSRHPVVYNGDITDLDTFQALSGRFKNVRRWMIGRGALANPFLPAIIKKGKDVFPDKMKQMKCFHDELFREYQKVLSGPAHLLDKMKGHWKYFASAFENSRNVRKKIHKTNRLERYEKMVARFFKEQNNRDFT</sequence>
<evidence type="ECO:0000256" key="4">
    <source>
        <dbReference type="ARBA" id="ARBA00023002"/>
    </source>
</evidence>
<dbReference type="AlphaFoldDB" id="A0A975GS06"/>
<reference evidence="9" key="1">
    <citation type="journal article" date="2021" name="Microb. Physiol.">
        <title>Proteogenomic Insights into the Physiology of Marine, Sulfate-Reducing, Filamentous Desulfonema limicola and Desulfonema magnum.</title>
        <authorList>
            <person name="Schnaars V."/>
            <person name="Wohlbrand L."/>
            <person name="Scheve S."/>
            <person name="Hinrichs C."/>
            <person name="Reinhardt R."/>
            <person name="Rabus R."/>
        </authorList>
    </citation>
    <scope>NUCLEOTIDE SEQUENCE</scope>
    <source>
        <strain evidence="9">4be13</strain>
    </source>
</reference>
<accession>A0A975GS06</accession>
<dbReference type="SUPFAM" id="SSF51395">
    <property type="entry name" value="FMN-linked oxidoreductases"/>
    <property type="match status" value="1"/>
</dbReference>